<evidence type="ECO:0000313" key="4">
    <source>
        <dbReference type="Proteomes" id="UP000314983"/>
    </source>
</evidence>
<keyword evidence="1" id="KW-0472">Membrane</keyword>
<dbReference type="InterPro" id="IPR031742">
    <property type="entry name" value="DUF4730"/>
</dbReference>
<name>A0A4W4F534_ELEEL</name>
<protein>
    <submittedName>
        <fullName evidence="3">Uncharacterized protein</fullName>
    </submittedName>
</protein>
<feature type="transmembrane region" description="Helical" evidence="1">
    <location>
        <begin position="37"/>
        <end position="55"/>
    </location>
</feature>
<reference evidence="3" key="3">
    <citation type="submission" date="2020-05" db="EMBL/GenBank/DDBJ databases">
        <title>Electrophorus electricus (electric eel) genome, fEleEle1, primary haplotype.</title>
        <authorList>
            <person name="Myers G."/>
            <person name="Meyer A."/>
            <person name="Fedrigo O."/>
            <person name="Formenti G."/>
            <person name="Rhie A."/>
            <person name="Tracey A."/>
            <person name="Sims Y."/>
            <person name="Jarvis E.D."/>
        </authorList>
    </citation>
    <scope>NUCLEOTIDE SEQUENCE [LARGE SCALE GENOMIC DNA]</scope>
</reference>
<keyword evidence="1" id="KW-1133">Transmembrane helix</keyword>
<reference evidence="4" key="2">
    <citation type="journal article" date="2017" name="Sci. Adv.">
        <title>A tail of two voltages: Proteomic comparison of the three electric organs of the electric eel.</title>
        <authorList>
            <person name="Traeger L.L."/>
            <person name="Sabat G."/>
            <person name="Barrett-Wilt G.A."/>
            <person name="Wells G.B."/>
            <person name="Sussman M.R."/>
        </authorList>
    </citation>
    <scope>NUCLEOTIDE SEQUENCE [LARGE SCALE GENOMIC DNA]</scope>
</reference>
<keyword evidence="4" id="KW-1185">Reference proteome</keyword>
<sequence>MASATKRPTALLMFGLFLATFIQTAQAFDSGDAVALLLGMTLTMVGLCACLGWYTRSYDYRFDVRFYPHCADVAEGDGAAATRDKTRPGSQIGPMRMLRLHRLLYVHSGKRAGNKTKLFFYGKVTSTM</sequence>
<keyword evidence="1" id="KW-0812">Transmembrane</keyword>
<dbReference type="Ensembl" id="ENSEEET00000019484.2">
    <property type="protein sequence ID" value="ENSEEEP00000019273.1"/>
    <property type="gene ID" value="ENSEEEG00000009440.2"/>
</dbReference>
<dbReference type="PANTHER" id="PTHR36878">
    <property type="entry name" value="SMALL INTEGRAL MEMBRANE PROTEIN 30"/>
    <property type="match status" value="1"/>
</dbReference>
<dbReference type="GeneTree" id="ENSGT01130000278674"/>
<evidence type="ECO:0000256" key="1">
    <source>
        <dbReference type="SAM" id="Phobius"/>
    </source>
</evidence>
<reference evidence="3" key="5">
    <citation type="submission" date="2025-09" db="UniProtKB">
        <authorList>
            <consortium name="Ensembl"/>
        </authorList>
    </citation>
    <scope>IDENTIFICATION</scope>
</reference>
<dbReference type="PANTHER" id="PTHR36878:SF1">
    <property type="entry name" value="SMALL INTEGRAL MEMBRANE PROTEIN 30"/>
    <property type="match status" value="1"/>
</dbReference>
<proteinExistence type="predicted"/>
<feature type="signal peptide" evidence="2">
    <location>
        <begin position="1"/>
        <end position="27"/>
    </location>
</feature>
<organism evidence="3 4">
    <name type="scientific">Electrophorus electricus</name>
    <name type="common">Electric eel</name>
    <name type="synonym">Gymnotus electricus</name>
    <dbReference type="NCBI Taxonomy" id="8005"/>
    <lineage>
        <taxon>Eukaryota</taxon>
        <taxon>Metazoa</taxon>
        <taxon>Chordata</taxon>
        <taxon>Craniata</taxon>
        <taxon>Vertebrata</taxon>
        <taxon>Euteleostomi</taxon>
        <taxon>Actinopterygii</taxon>
        <taxon>Neopterygii</taxon>
        <taxon>Teleostei</taxon>
        <taxon>Ostariophysi</taxon>
        <taxon>Gymnotiformes</taxon>
        <taxon>Gymnotoidei</taxon>
        <taxon>Gymnotidae</taxon>
        <taxon>Electrophorus</taxon>
    </lineage>
</organism>
<evidence type="ECO:0000256" key="2">
    <source>
        <dbReference type="SAM" id="SignalP"/>
    </source>
</evidence>
<reference evidence="4" key="1">
    <citation type="journal article" date="2014" name="Science">
        <title>Nonhuman genetics. Genomic basis for the convergent evolution of electric organs.</title>
        <authorList>
            <person name="Gallant J.R."/>
            <person name="Traeger L.L."/>
            <person name="Volkening J.D."/>
            <person name="Moffett H."/>
            <person name="Chen P.H."/>
            <person name="Novina C.D."/>
            <person name="Phillips G.N.Jr."/>
            <person name="Anand R."/>
            <person name="Wells G.B."/>
            <person name="Pinch M."/>
            <person name="Guth R."/>
            <person name="Unguez G.A."/>
            <person name="Albert J.S."/>
            <person name="Zakon H.H."/>
            <person name="Samanta M.P."/>
            <person name="Sussman M.R."/>
        </authorList>
    </citation>
    <scope>NUCLEOTIDE SEQUENCE [LARGE SCALE GENOMIC DNA]</scope>
</reference>
<dbReference type="AlphaFoldDB" id="A0A4W4F534"/>
<dbReference type="Pfam" id="PF15873">
    <property type="entry name" value="DUF4730"/>
    <property type="match status" value="1"/>
</dbReference>
<feature type="chain" id="PRO_5021497945" evidence="2">
    <location>
        <begin position="28"/>
        <end position="128"/>
    </location>
</feature>
<evidence type="ECO:0000313" key="3">
    <source>
        <dbReference type="Ensembl" id="ENSEEEP00000019273.1"/>
    </source>
</evidence>
<reference evidence="3" key="4">
    <citation type="submission" date="2025-08" db="UniProtKB">
        <authorList>
            <consortium name="Ensembl"/>
        </authorList>
    </citation>
    <scope>IDENTIFICATION</scope>
</reference>
<dbReference type="Proteomes" id="UP000314983">
    <property type="component" value="Chromosome 7"/>
</dbReference>
<keyword evidence="2" id="KW-0732">Signal</keyword>
<accession>A0A4W4F534</accession>